<dbReference type="Gene3D" id="2.30.30.60">
    <property type="match status" value="1"/>
</dbReference>
<dbReference type="EMBL" id="NAAC01000041">
    <property type="protein sequence ID" value="RDJ03865.1"/>
    <property type="molecule type" value="Genomic_DNA"/>
</dbReference>
<reference evidence="8 9" key="1">
    <citation type="submission" date="2017-03" db="EMBL/GenBank/DDBJ databases">
        <title>Genome analysis of Rhizobial strains effectives or ineffectives for nitrogen fixation isolated from bean seeds.</title>
        <authorList>
            <person name="Peralta H."/>
            <person name="Aguilar-Vera A."/>
            <person name="Mora Y."/>
            <person name="Vargas-Lagunas C."/>
            <person name="Girard L."/>
            <person name="Mora J."/>
        </authorList>
    </citation>
    <scope>NUCLEOTIDE SEQUENCE [LARGE SCALE GENOMIC DNA]</scope>
    <source>
        <strain evidence="8 9">CCGM3</strain>
    </source>
</reference>
<evidence type="ECO:0000256" key="2">
    <source>
        <dbReference type="ARBA" id="ARBA00022475"/>
    </source>
</evidence>
<dbReference type="Gene3D" id="2.60.120.10">
    <property type="entry name" value="Jelly Rolls"/>
    <property type="match status" value="1"/>
</dbReference>
<organism evidence="8 9">
    <name type="scientific">Rhizobium grahamii</name>
    <dbReference type="NCBI Taxonomy" id="1120045"/>
    <lineage>
        <taxon>Bacteria</taxon>
        <taxon>Pseudomonadati</taxon>
        <taxon>Pseudomonadota</taxon>
        <taxon>Alphaproteobacteria</taxon>
        <taxon>Hyphomicrobiales</taxon>
        <taxon>Rhizobiaceae</taxon>
        <taxon>Rhizobium/Agrobacterium group</taxon>
        <taxon>Rhizobium</taxon>
    </lineage>
</organism>
<dbReference type="OrthoDB" id="9775207at2"/>
<keyword evidence="5 6" id="KW-0472">Membrane</keyword>
<dbReference type="InterPro" id="IPR000595">
    <property type="entry name" value="cNMP-bd_dom"/>
</dbReference>
<evidence type="ECO:0000313" key="8">
    <source>
        <dbReference type="EMBL" id="RDJ03865.1"/>
    </source>
</evidence>
<dbReference type="InterPro" id="IPR006685">
    <property type="entry name" value="MscS_channel_2nd"/>
</dbReference>
<dbReference type="GO" id="GO:0008381">
    <property type="term" value="F:mechanosensitive monoatomic ion channel activity"/>
    <property type="evidence" value="ECO:0007669"/>
    <property type="project" value="InterPro"/>
</dbReference>
<dbReference type="Pfam" id="PF00924">
    <property type="entry name" value="MS_channel_2nd"/>
    <property type="match status" value="1"/>
</dbReference>
<dbReference type="InterPro" id="IPR011066">
    <property type="entry name" value="MscS_channel_C_sf"/>
</dbReference>
<dbReference type="InterPro" id="IPR010920">
    <property type="entry name" value="LSM_dom_sf"/>
</dbReference>
<evidence type="ECO:0000313" key="9">
    <source>
        <dbReference type="Proteomes" id="UP000254939"/>
    </source>
</evidence>
<evidence type="ECO:0000256" key="6">
    <source>
        <dbReference type="RuleBase" id="RU369025"/>
    </source>
</evidence>
<dbReference type="InterPro" id="IPR018490">
    <property type="entry name" value="cNMP-bd_dom_sf"/>
</dbReference>
<keyword evidence="6" id="KW-0997">Cell inner membrane</keyword>
<comment type="similarity">
    <text evidence="6">Belongs to the MscS (TC 1.A.23) family.</text>
</comment>
<comment type="subcellular location">
    <subcellularLocation>
        <location evidence="6">Cell inner membrane</location>
        <topology evidence="6">Multi-pass membrane protein</topology>
    </subcellularLocation>
    <subcellularLocation>
        <location evidence="1">Cell membrane</location>
        <topology evidence="1">Multi-pass membrane protein</topology>
    </subcellularLocation>
</comment>
<evidence type="ECO:0000256" key="1">
    <source>
        <dbReference type="ARBA" id="ARBA00004651"/>
    </source>
</evidence>
<dbReference type="RefSeq" id="WP_114715406.1">
    <property type="nucleotide sequence ID" value="NZ_KZ857269.1"/>
</dbReference>
<evidence type="ECO:0000256" key="4">
    <source>
        <dbReference type="ARBA" id="ARBA00022989"/>
    </source>
</evidence>
<dbReference type="InterPro" id="IPR016846">
    <property type="entry name" value="cNMP-bd_ion_channel"/>
</dbReference>
<accession>A0A370KGG3</accession>
<keyword evidence="6" id="KW-0407">Ion channel</keyword>
<sequence>MSTEILKNPIFQFVVLVVLSAAARMVFGKNPSLRLVANLLFFALLTVVLLAHDIQPYAPDIIRDELYWRIFVGIAKAVWWIGGAMVLVSFVRLFLILERKPREGRLLQDLVVAIIYLGASLSVIAYVFSVPVGTLIATSGVFAIVLGLALQSTLNDVFSGIALNLGRPYTVGDWIVLEDDVQGRVIETNWRSTHLLNASNDVTIVPNSTMAKRRLTNLTSPDAAHGVTISIRLLPTLPPASIEETMREVLLSSNVVLKEPTPSVNIVALDSNAVEAELSFRVAGLSKISEAKNEVYDLVFRHTKAAGLQLSPPPGSSPVDLAVGQSEDAAKHPGSAWRLINALPLFATLTENEKELLVSGMKPLTFRKGTLIAAQETSLTSLMVVRSGVAVVERHTGEGAIELTRLAPGDLFGERGVLMGALEPGNIRALTYVVAYEIAKDQLASVMQERVSLADELGLLLSRRIETEKHLFHEGMSPDSLHPSTLTARIRHLFEIPHVLRHKQVAIAPDG</sequence>
<comment type="caution">
    <text evidence="8">The sequence shown here is derived from an EMBL/GenBank/DDBJ whole genome shotgun (WGS) entry which is preliminary data.</text>
</comment>
<keyword evidence="2" id="KW-1003">Cell membrane</keyword>
<feature type="domain" description="Cyclic nucleotide-binding" evidence="7">
    <location>
        <begin position="345"/>
        <end position="447"/>
    </location>
</feature>
<evidence type="ECO:0000256" key="3">
    <source>
        <dbReference type="ARBA" id="ARBA00022692"/>
    </source>
</evidence>
<feature type="transmembrane region" description="Helical" evidence="6">
    <location>
        <begin position="66"/>
        <end position="94"/>
    </location>
</feature>
<dbReference type="SUPFAM" id="SSF50182">
    <property type="entry name" value="Sm-like ribonucleoproteins"/>
    <property type="match status" value="1"/>
</dbReference>
<dbReference type="PANTHER" id="PTHR30221">
    <property type="entry name" value="SMALL-CONDUCTANCE MECHANOSENSITIVE CHANNEL"/>
    <property type="match status" value="1"/>
</dbReference>
<comment type="subunit">
    <text evidence="6">Homoheptamer.</text>
</comment>
<keyword evidence="6" id="KW-0406">Ion transport</keyword>
<protein>
    <recommendedName>
        <fullName evidence="6">Small-conductance mechanosensitive channel</fullName>
    </recommendedName>
</protein>
<feature type="transmembrane region" description="Helical" evidence="6">
    <location>
        <begin position="6"/>
        <end position="23"/>
    </location>
</feature>
<dbReference type="PIRSF" id="PIRSF026673">
    <property type="entry name" value="UCP026673_ion_chan"/>
    <property type="match status" value="1"/>
</dbReference>
<dbReference type="Pfam" id="PF00027">
    <property type="entry name" value="cNMP_binding"/>
    <property type="match status" value="1"/>
</dbReference>
<dbReference type="InterPro" id="IPR023408">
    <property type="entry name" value="MscS_beta-dom_sf"/>
</dbReference>
<dbReference type="Gene3D" id="1.10.287.1260">
    <property type="match status" value="1"/>
</dbReference>
<dbReference type="Proteomes" id="UP000254939">
    <property type="component" value="Unassembled WGS sequence"/>
</dbReference>
<keyword evidence="3 6" id="KW-0812">Transmembrane</keyword>
<dbReference type="SMART" id="SM00100">
    <property type="entry name" value="cNMP"/>
    <property type="match status" value="1"/>
</dbReference>
<keyword evidence="4 6" id="KW-1133">Transmembrane helix</keyword>
<proteinExistence type="inferred from homology"/>
<gene>
    <name evidence="8" type="ORF">B5K06_28545</name>
</gene>
<feature type="transmembrane region" description="Helical" evidence="6">
    <location>
        <begin position="106"/>
        <end position="126"/>
    </location>
</feature>
<keyword evidence="6" id="KW-0813">Transport</keyword>
<dbReference type="SUPFAM" id="SSF82689">
    <property type="entry name" value="Mechanosensitive channel protein MscS (YggB), C-terminal domain"/>
    <property type="match status" value="1"/>
</dbReference>
<dbReference type="CDD" id="cd00038">
    <property type="entry name" value="CAP_ED"/>
    <property type="match status" value="1"/>
</dbReference>
<dbReference type="InterPro" id="IPR014710">
    <property type="entry name" value="RmlC-like_jellyroll"/>
</dbReference>
<dbReference type="GO" id="GO:0005886">
    <property type="term" value="C:plasma membrane"/>
    <property type="evidence" value="ECO:0007669"/>
    <property type="project" value="UniProtKB-SubCell"/>
</dbReference>
<evidence type="ECO:0000256" key="5">
    <source>
        <dbReference type="ARBA" id="ARBA00023136"/>
    </source>
</evidence>
<evidence type="ECO:0000259" key="7">
    <source>
        <dbReference type="PROSITE" id="PS50042"/>
    </source>
</evidence>
<comment type="function">
    <text evidence="6">Mechanosensitive channel that participates in the regulation of osmotic pressure changes within the cell, opening in response to stretch forces in the membrane lipid bilayer, without the need for other proteins. Contributes to normal resistance to hypoosmotic shock. Forms an ion channel of 1.0 nanosiemens conductance with a slight preference for anions.</text>
</comment>
<dbReference type="PROSITE" id="PS50042">
    <property type="entry name" value="CNMP_BINDING_3"/>
    <property type="match status" value="1"/>
</dbReference>
<dbReference type="InterPro" id="IPR045275">
    <property type="entry name" value="MscS_archaea/bacteria_type"/>
</dbReference>
<dbReference type="AlphaFoldDB" id="A0A370KGG3"/>
<dbReference type="PANTHER" id="PTHR30221:SF1">
    <property type="entry name" value="SMALL-CONDUCTANCE MECHANOSENSITIVE CHANNEL"/>
    <property type="match status" value="1"/>
</dbReference>
<dbReference type="SUPFAM" id="SSF51206">
    <property type="entry name" value="cAMP-binding domain-like"/>
    <property type="match status" value="1"/>
</dbReference>
<feature type="transmembrane region" description="Helical" evidence="6">
    <location>
        <begin position="35"/>
        <end position="54"/>
    </location>
</feature>
<name>A0A370KGG3_9HYPH</name>